<organism evidence="9 10">
    <name type="scientific">Andalucia godoyi</name>
    <name type="common">Flagellate</name>
    <dbReference type="NCBI Taxonomy" id="505711"/>
    <lineage>
        <taxon>Eukaryota</taxon>
        <taxon>Discoba</taxon>
        <taxon>Jakobida</taxon>
        <taxon>Andalucina</taxon>
        <taxon>Andaluciidae</taxon>
        <taxon>Andalucia</taxon>
    </lineage>
</organism>
<evidence type="ECO:0000256" key="5">
    <source>
        <dbReference type="ARBA" id="ARBA00022842"/>
    </source>
</evidence>
<dbReference type="SUPFAM" id="SSF81271">
    <property type="entry name" value="TGS-like"/>
    <property type="match status" value="1"/>
</dbReference>
<evidence type="ECO:0000256" key="4">
    <source>
        <dbReference type="ARBA" id="ARBA00022840"/>
    </source>
</evidence>
<dbReference type="InterPro" id="IPR013029">
    <property type="entry name" value="YchF_C"/>
</dbReference>
<comment type="cofactor">
    <cofactor evidence="1">
        <name>Mg(2+)</name>
        <dbReference type="ChEBI" id="CHEBI:18420"/>
    </cofactor>
</comment>
<evidence type="ECO:0000256" key="6">
    <source>
        <dbReference type="HAMAP-Rule" id="MF_03167"/>
    </source>
</evidence>
<keyword evidence="10" id="KW-1185">Reference proteome</keyword>
<dbReference type="PIRSF" id="PIRSF006641">
    <property type="entry name" value="CHP00092"/>
    <property type="match status" value="1"/>
</dbReference>
<evidence type="ECO:0000256" key="1">
    <source>
        <dbReference type="ARBA" id="ARBA00001946"/>
    </source>
</evidence>
<dbReference type="SUPFAM" id="SSF52540">
    <property type="entry name" value="P-loop containing nucleoside triphosphate hydrolases"/>
    <property type="match status" value="1"/>
</dbReference>
<comment type="similarity">
    <text evidence="6">Belongs to the TRAFAC class OBG-HflX-like GTPase superfamily. OBG GTPase family. YchF/OLA1 subfamily.</text>
</comment>
<dbReference type="InterPro" id="IPR004095">
    <property type="entry name" value="TGS"/>
</dbReference>
<dbReference type="HAMAP" id="MF_00944">
    <property type="entry name" value="YchF_OLA1_ATPase"/>
    <property type="match status" value="1"/>
</dbReference>
<gene>
    <name evidence="9" type="ORF">ANDGO_08171</name>
</gene>
<keyword evidence="4 6" id="KW-0067">ATP-binding</keyword>
<dbReference type="Proteomes" id="UP000799049">
    <property type="component" value="Unassembled WGS sequence"/>
</dbReference>
<dbReference type="GO" id="GO:0005737">
    <property type="term" value="C:cytoplasm"/>
    <property type="evidence" value="ECO:0007669"/>
    <property type="project" value="UniProtKB-SubCell"/>
</dbReference>
<dbReference type="GO" id="GO:0016887">
    <property type="term" value="F:ATP hydrolysis activity"/>
    <property type="evidence" value="ECO:0007669"/>
    <property type="project" value="UniProtKB-UniRule"/>
</dbReference>
<dbReference type="Pfam" id="PF06071">
    <property type="entry name" value="YchF-GTPase_C"/>
    <property type="match status" value="1"/>
</dbReference>
<dbReference type="PANTHER" id="PTHR23305">
    <property type="entry name" value="OBG GTPASE FAMILY"/>
    <property type="match status" value="1"/>
</dbReference>
<keyword evidence="3 6" id="KW-0547">Nucleotide-binding</keyword>
<comment type="function">
    <text evidence="6">Hydrolyzes ATP, and can also hydrolyze GTP with lower efficiency. Has lower affinity for GTP.</text>
</comment>
<feature type="binding site" evidence="6">
    <location>
        <begin position="61"/>
        <end position="66"/>
    </location>
    <ligand>
        <name>ATP</name>
        <dbReference type="ChEBI" id="CHEBI:30616"/>
    </ligand>
</feature>
<dbReference type="GO" id="GO:0046872">
    <property type="term" value="F:metal ion binding"/>
    <property type="evidence" value="ECO:0007669"/>
    <property type="project" value="UniProtKB-KW"/>
</dbReference>
<dbReference type="Gene3D" id="1.10.150.300">
    <property type="entry name" value="TGS-like domain"/>
    <property type="match status" value="1"/>
</dbReference>
<sequence>MFCVAYSRRLPLFVARSCFFASSPKSVSGRKMPPKSAVVEEKIALGRVGSNLQVGIVGVPNVGKSSTFNLLTRQSVPAENYPFCTIDPNHARVIVPDARFDKLVEKYKPASAVPAFLQVTDIAGLVKGASEGAGLGNAFLSHIRATDAIFQIVRCFEDADVTHVEGGVDPVRDLEIISNELRLKDLEFLTKQLEQLTSKRNRGPADKEHEHMVDLTKRLVEVLEAGKDIRFGEWKNADIELLNTMQLLTAKPVLYIANMSAEDYERKKNKWLAKVKKWIDDHCPGEQLVPYSVKHETALLDQGKIEGSQLEKIITTGYHLLNLAHFFTAGEDEVKAWTIQKGTKAPQAAGKIHTDFERGFICAEVCKFEDLMEHGSEAACRAAGKYRQQGREYVVADGDIILFRFNVTKDAKKK</sequence>
<feature type="domain" description="TGS" evidence="8">
    <location>
        <begin position="322"/>
        <end position="405"/>
    </location>
</feature>
<dbReference type="CDD" id="cd01900">
    <property type="entry name" value="YchF"/>
    <property type="match status" value="1"/>
</dbReference>
<dbReference type="PRINTS" id="PR00326">
    <property type="entry name" value="GTP1OBG"/>
</dbReference>
<dbReference type="InterPro" id="IPR004396">
    <property type="entry name" value="ATPase_YchF/OLA1"/>
</dbReference>
<protein>
    <recommendedName>
        <fullName evidence="6">Obg-like ATPase 1</fullName>
    </recommendedName>
</protein>
<dbReference type="AlphaFoldDB" id="A0A8K0AGR7"/>
<dbReference type="InterPro" id="IPR006073">
    <property type="entry name" value="GTP-bd"/>
</dbReference>
<name>A0A8K0AGR7_ANDGO</name>
<feature type="binding site" evidence="6">
    <location>
        <position position="259"/>
    </location>
    <ligand>
        <name>ATP</name>
        <dbReference type="ChEBI" id="CHEBI:30616"/>
    </ligand>
</feature>
<accession>A0A8K0AGR7</accession>
<dbReference type="NCBIfam" id="TIGR00092">
    <property type="entry name" value="redox-regulated ATPase YchF"/>
    <property type="match status" value="1"/>
</dbReference>
<keyword evidence="6" id="KW-0963">Cytoplasm</keyword>
<dbReference type="PROSITE" id="PS51880">
    <property type="entry name" value="TGS"/>
    <property type="match status" value="1"/>
</dbReference>
<proteinExistence type="inferred from homology"/>
<dbReference type="Gene3D" id="3.40.50.300">
    <property type="entry name" value="P-loop containing nucleotide triphosphate hydrolases"/>
    <property type="match status" value="1"/>
</dbReference>
<evidence type="ECO:0000313" key="9">
    <source>
        <dbReference type="EMBL" id="KAF0852622.1"/>
    </source>
</evidence>
<comment type="subunit">
    <text evidence="6">Monomer.</text>
</comment>
<keyword evidence="5" id="KW-0460">Magnesium</keyword>
<dbReference type="Pfam" id="PF01926">
    <property type="entry name" value="MMR_HSR1"/>
    <property type="match status" value="1"/>
</dbReference>
<dbReference type="InterPro" id="IPR012676">
    <property type="entry name" value="TGS-like"/>
</dbReference>
<dbReference type="CDD" id="cd04867">
    <property type="entry name" value="TGS_YchF_OLA1"/>
    <property type="match status" value="1"/>
</dbReference>
<evidence type="ECO:0000313" key="10">
    <source>
        <dbReference type="Proteomes" id="UP000799049"/>
    </source>
</evidence>
<dbReference type="InterPro" id="IPR012675">
    <property type="entry name" value="Beta-grasp_dom_sf"/>
</dbReference>
<dbReference type="OrthoDB" id="424823at2759"/>
<dbReference type="InterPro" id="IPR027417">
    <property type="entry name" value="P-loop_NTPase"/>
</dbReference>
<keyword evidence="2" id="KW-0479">Metal-binding</keyword>
<dbReference type="PROSITE" id="PS51710">
    <property type="entry name" value="G_OBG"/>
    <property type="match status" value="1"/>
</dbReference>
<dbReference type="GO" id="GO:0005525">
    <property type="term" value="F:GTP binding"/>
    <property type="evidence" value="ECO:0007669"/>
    <property type="project" value="InterPro"/>
</dbReference>
<evidence type="ECO:0000256" key="2">
    <source>
        <dbReference type="ARBA" id="ARBA00022723"/>
    </source>
</evidence>
<comment type="subcellular location">
    <subcellularLocation>
        <location evidence="6">Cytoplasm</location>
    </subcellularLocation>
</comment>
<dbReference type="Gene3D" id="3.10.20.30">
    <property type="match status" value="1"/>
</dbReference>
<dbReference type="GO" id="GO:0005524">
    <property type="term" value="F:ATP binding"/>
    <property type="evidence" value="ECO:0007669"/>
    <property type="project" value="UniProtKB-UniRule"/>
</dbReference>
<feature type="domain" description="OBG-type G" evidence="7">
    <location>
        <begin position="52"/>
        <end position="311"/>
    </location>
</feature>
<evidence type="ECO:0000256" key="3">
    <source>
        <dbReference type="ARBA" id="ARBA00022741"/>
    </source>
</evidence>
<dbReference type="GO" id="GO:0043023">
    <property type="term" value="F:ribosomal large subunit binding"/>
    <property type="evidence" value="ECO:0007669"/>
    <property type="project" value="UniProtKB-UniRule"/>
</dbReference>
<reference evidence="9" key="1">
    <citation type="submission" date="2019-09" db="EMBL/GenBank/DDBJ databases">
        <title>The Mitochondrial Proteome of the Jakobid, Andalucia godoyi, a Protist With the Most Gene-Rich and Bacteria-Like Mitochondrial Genome.</title>
        <authorList>
            <person name="Gray M.W."/>
            <person name="Burger G."/>
            <person name="Derelle R."/>
            <person name="Klimes V."/>
            <person name="Leger M."/>
            <person name="Sarrasin M."/>
            <person name="Vlcek C."/>
            <person name="Roger A.J."/>
            <person name="Elias M."/>
            <person name="Lang B.F."/>
        </authorList>
    </citation>
    <scope>NUCLEOTIDE SEQUENCE</scope>
    <source>
        <strain evidence="9">And28</strain>
    </source>
</reference>
<dbReference type="PANTHER" id="PTHR23305:SF11">
    <property type="entry name" value="OBG-LIKE ATPASE 1"/>
    <property type="match status" value="1"/>
</dbReference>
<dbReference type="EMBL" id="VRVR01000024">
    <property type="protein sequence ID" value="KAF0852622.1"/>
    <property type="molecule type" value="Genomic_DNA"/>
</dbReference>
<dbReference type="FunFam" id="3.10.20.30:FF:000029">
    <property type="entry name" value="Obg-like ATPase 1"/>
    <property type="match status" value="1"/>
</dbReference>
<dbReference type="InterPro" id="IPR041706">
    <property type="entry name" value="YchF_N"/>
</dbReference>
<dbReference type="InterPro" id="IPR031167">
    <property type="entry name" value="G_OBG"/>
</dbReference>
<comment type="caution">
    <text evidence="9">The sequence shown here is derived from an EMBL/GenBank/DDBJ whole genome shotgun (WGS) entry which is preliminary data.</text>
</comment>
<keyword evidence="6" id="KW-0378">Hydrolase</keyword>
<dbReference type="FunFam" id="1.10.150.300:FF:000001">
    <property type="entry name" value="Ribosome-binding ATPase YchF"/>
    <property type="match status" value="1"/>
</dbReference>
<evidence type="ECO:0000259" key="7">
    <source>
        <dbReference type="PROSITE" id="PS51710"/>
    </source>
</evidence>
<evidence type="ECO:0000259" key="8">
    <source>
        <dbReference type="PROSITE" id="PS51880"/>
    </source>
</evidence>
<dbReference type="InterPro" id="IPR023192">
    <property type="entry name" value="TGS-like_dom_sf"/>
</dbReference>